<evidence type="ECO:0008006" key="4">
    <source>
        <dbReference type="Google" id="ProtNLM"/>
    </source>
</evidence>
<keyword evidence="1" id="KW-0472">Membrane</keyword>
<sequence>MSATLAVTLSLWVIAAVLALFAWRKGPEVLSGAARHGVLDFLYLIPRLAIGVIGSGFLAALLPQDVVRSWLGPDSGVTGLLLATLAGALTPGGPVIGFAIGATALKSGAGYLAVMTYVTAWALFAFQRLIVWELPVMPTRVVWLRVAASLPLPILTAWGVMLLTGRG</sequence>
<proteinExistence type="predicted"/>
<dbReference type="RefSeq" id="WP_108178066.1">
    <property type="nucleotide sequence ID" value="NZ_PZZL01000005.1"/>
</dbReference>
<dbReference type="EMBL" id="PZZL01000005">
    <property type="protein sequence ID" value="PTM55237.1"/>
    <property type="molecule type" value="Genomic_DNA"/>
</dbReference>
<accession>A0A2T4Z382</accession>
<name>A0A2T4Z382_9HYPH</name>
<evidence type="ECO:0000256" key="1">
    <source>
        <dbReference type="SAM" id="Phobius"/>
    </source>
</evidence>
<protein>
    <recommendedName>
        <fullName evidence="4">Permease</fullName>
    </recommendedName>
</protein>
<gene>
    <name evidence="2" type="ORF">C8P69_105390</name>
</gene>
<evidence type="ECO:0000313" key="3">
    <source>
        <dbReference type="Proteomes" id="UP000241808"/>
    </source>
</evidence>
<keyword evidence="3" id="KW-1185">Reference proteome</keyword>
<dbReference type="AlphaFoldDB" id="A0A2T4Z382"/>
<feature type="transmembrane region" description="Helical" evidence="1">
    <location>
        <begin position="44"/>
        <end position="62"/>
    </location>
</feature>
<keyword evidence="1" id="KW-0812">Transmembrane</keyword>
<dbReference type="Proteomes" id="UP000241808">
    <property type="component" value="Unassembled WGS sequence"/>
</dbReference>
<feature type="transmembrane region" description="Helical" evidence="1">
    <location>
        <begin position="6"/>
        <end position="23"/>
    </location>
</feature>
<keyword evidence="1" id="KW-1133">Transmembrane helix</keyword>
<dbReference type="OrthoDB" id="5797386at2"/>
<organism evidence="2 3">
    <name type="scientific">Phreatobacter oligotrophus</name>
    <dbReference type="NCBI Taxonomy" id="1122261"/>
    <lineage>
        <taxon>Bacteria</taxon>
        <taxon>Pseudomonadati</taxon>
        <taxon>Pseudomonadota</taxon>
        <taxon>Alphaproteobacteria</taxon>
        <taxon>Hyphomicrobiales</taxon>
        <taxon>Phreatobacteraceae</taxon>
        <taxon>Phreatobacter</taxon>
    </lineage>
</organism>
<feature type="transmembrane region" description="Helical" evidence="1">
    <location>
        <begin position="142"/>
        <end position="163"/>
    </location>
</feature>
<reference evidence="2 3" key="1">
    <citation type="submission" date="2018-04" db="EMBL/GenBank/DDBJ databases">
        <title>Genomic Encyclopedia of Archaeal and Bacterial Type Strains, Phase II (KMG-II): from individual species to whole genera.</title>
        <authorList>
            <person name="Goeker M."/>
        </authorList>
    </citation>
    <scope>NUCLEOTIDE SEQUENCE [LARGE SCALE GENOMIC DNA]</scope>
    <source>
        <strain evidence="2 3">DSM 25521</strain>
    </source>
</reference>
<feature type="transmembrane region" description="Helical" evidence="1">
    <location>
        <begin position="82"/>
        <end position="102"/>
    </location>
</feature>
<comment type="caution">
    <text evidence="2">The sequence shown here is derived from an EMBL/GenBank/DDBJ whole genome shotgun (WGS) entry which is preliminary data.</text>
</comment>
<evidence type="ECO:0000313" key="2">
    <source>
        <dbReference type="EMBL" id="PTM55237.1"/>
    </source>
</evidence>
<feature type="transmembrane region" description="Helical" evidence="1">
    <location>
        <begin position="109"/>
        <end position="130"/>
    </location>
</feature>